<protein>
    <submittedName>
        <fullName evidence="2">Uncharacterized protein</fullName>
    </submittedName>
</protein>
<evidence type="ECO:0000313" key="3">
    <source>
        <dbReference type="Proteomes" id="UP000016933"/>
    </source>
</evidence>
<organism evidence="2 3">
    <name type="scientific">Dothistroma septosporum (strain NZE10 / CBS 128990)</name>
    <name type="common">Red band needle blight fungus</name>
    <name type="synonym">Mycosphaerella pini</name>
    <dbReference type="NCBI Taxonomy" id="675120"/>
    <lineage>
        <taxon>Eukaryota</taxon>
        <taxon>Fungi</taxon>
        <taxon>Dikarya</taxon>
        <taxon>Ascomycota</taxon>
        <taxon>Pezizomycotina</taxon>
        <taxon>Dothideomycetes</taxon>
        <taxon>Dothideomycetidae</taxon>
        <taxon>Mycosphaerellales</taxon>
        <taxon>Mycosphaerellaceae</taxon>
        <taxon>Dothistroma</taxon>
    </lineage>
</organism>
<gene>
    <name evidence="2" type="ORF">DOTSEDRAFT_29824</name>
</gene>
<feature type="region of interest" description="Disordered" evidence="1">
    <location>
        <begin position="1"/>
        <end position="29"/>
    </location>
</feature>
<dbReference type="Proteomes" id="UP000016933">
    <property type="component" value="Unassembled WGS sequence"/>
</dbReference>
<dbReference type="OrthoDB" id="167398at2759"/>
<evidence type="ECO:0000313" key="2">
    <source>
        <dbReference type="EMBL" id="EME48365.1"/>
    </source>
</evidence>
<reference evidence="2 3" key="2">
    <citation type="journal article" date="2012" name="PLoS Pathog.">
        <title>Diverse lifestyles and strategies of plant pathogenesis encoded in the genomes of eighteen Dothideomycetes fungi.</title>
        <authorList>
            <person name="Ohm R.A."/>
            <person name="Feau N."/>
            <person name="Henrissat B."/>
            <person name="Schoch C.L."/>
            <person name="Horwitz B.A."/>
            <person name="Barry K.W."/>
            <person name="Condon B.J."/>
            <person name="Copeland A.C."/>
            <person name="Dhillon B."/>
            <person name="Glaser F."/>
            <person name="Hesse C.N."/>
            <person name="Kosti I."/>
            <person name="LaButti K."/>
            <person name="Lindquist E.A."/>
            <person name="Lucas S."/>
            <person name="Salamov A.A."/>
            <person name="Bradshaw R.E."/>
            <person name="Ciuffetti L."/>
            <person name="Hamelin R.C."/>
            <person name="Kema G.H.J."/>
            <person name="Lawrence C."/>
            <person name="Scott J.A."/>
            <person name="Spatafora J.W."/>
            <person name="Turgeon B.G."/>
            <person name="de Wit P.J.G.M."/>
            <person name="Zhong S."/>
            <person name="Goodwin S.B."/>
            <person name="Grigoriev I.V."/>
        </authorList>
    </citation>
    <scope>NUCLEOTIDE SEQUENCE [LARGE SCALE GENOMIC DNA]</scope>
    <source>
        <strain evidence="3">NZE10 / CBS 128990</strain>
    </source>
</reference>
<keyword evidence="3" id="KW-1185">Reference proteome</keyword>
<dbReference type="AlphaFoldDB" id="N1Q148"/>
<dbReference type="STRING" id="675120.N1Q148"/>
<sequence length="100" mass="10785">MQLNGKPASTSTLHSQQQAHPYTVSSAPAPNATTQIHIHLIRVRNGQTRETAALGDCTVLVVFADPYGHGFPSHESQHILDEAGGTGMMSTYPIAVEFMR</sequence>
<dbReference type="EMBL" id="KB446535">
    <property type="protein sequence ID" value="EME48365.1"/>
    <property type="molecule type" value="Genomic_DNA"/>
</dbReference>
<accession>N1Q148</accession>
<name>N1Q148_DOTSN</name>
<dbReference type="HOGENOM" id="CLU_2306009_0_0_1"/>
<proteinExistence type="predicted"/>
<reference evidence="3" key="1">
    <citation type="journal article" date="2012" name="PLoS Genet.">
        <title>The genomes of the fungal plant pathogens Cladosporium fulvum and Dothistroma septosporum reveal adaptation to different hosts and lifestyles but also signatures of common ancestry.</title>
        <authorList>
            <person name="de Wit P.J.G.M."/>
            <person name="van der Burgt A."/>
            <person name="Oekmen B."/>
            <person name="Stergiopoulos I."/>
            <person name="Abd-Elsalam K.A."/>
            <person name="Aerts A.L."/>
            <person name="Bahkali A.H."/>
            <person name="Beenen H.G."/>
            <person name="Chettri P."/>
            <person name="Cox M.P."/>
            <person name="Datema E."/>
            <person name="de Vries R.P."/>
            <person name="Dhillon B."/>
            <person name="Ganley A.R."/>
            <person name="Griffiths S.A."/>
            <person name="Guo Y."/>
            <person name="Hamelin R.C."/>
            <person name="Henrissat B."/>
            <person name="Kabir M.S."/>
            <person name="Jashni M.K."/>
            <person name="Kema G."/>
            <person name="Klaubauf S."/>
            <person name="Lapidus A."/>
            <person name="Levasseur A."/>
            <person name="Lindquist E."/>
            <person name="Mehrabi R."/>
            <person name="Ohm R.A."/>
            <person name="Owen T.J."/>
            <person name="Salamov A."/>
            <person name="Schwelm A."/>
            <person name="Schijlen E."/>
            <person name="Sun H."/>
            <person name="van den Burg H.A."/>
            <person name="van Ham R.C.H.J."/>
            <person name="Zhang S."/>
            <person name="Goodwin S.B."/>
            <person name="Grigoriev I.V."/>
            <person name="Collemare J."/>
            <person name="Bradshaw R.E."/>
        </authorList>
    </citation>
    <scope>NUCLEOTIDE SEQUENCE [LARGE SCALE GENOMIC DNA]</scope>
    <source>
        <strain evidence="3">NZE10 / CBS 128990</strain>
    </source>
</reference>
<evidence type="ECO:0000256" key="1">
    <source>
        <dbReference type="SAM" id="MobiDB-lite"/>
    </source>
</evidence>